<dbReference type="EMBL" id="BAABDK010000029">
    <property type="protein sequence ID" value="GAA4047227.1"/>
    <property type="molecule type" value="Genomic_DNA"/>
</dbReference>
<protein>
    <submittedName>
        <fullName evidence="3">Uncharacterized protein</fullName>
    </submittedName>
</protein>
<gene>
    <name evidence="3" type="ORF">GCM10022409_36730</name>
</gene>
<keyword evidence="2" id="KW-0732">Signal</keyword>
<evidence type="ECO:0000313" key="4">
    <source>
        <dbReference type="Proteomes" id="UP001501469"/>
    </source>
</evidence>
<comment type="caution">
    <text evidence="3">The sequence shown here is derived from an EMBL/GenBank/DDBJ whole genome shotgun (WGS) entry which is preliminary data.</text>
</comment>
<feature type="signal peptide" evidence="2">
    <location>
        <begin position="1"/>
        <end position="27"/>
    </location>
</feature>
<sequence length="157" mass="16683">MSPLYLCPVKNTFKKALCVAAAPFLLAACSSPNKPISEGAAPSPASAAEMALMATHDSLMFQADELMALKGKLSGYHSEAPAPYIHGLAAADNAMMGWMHQYKAPDSTATPEARLSYFKQQQQLLAGVRRQFRSSLDSATKFQAQHPAAGDVPAASK</sequence>
<reference evidence="4" key="1">
    <citation type="journal article" date="2019" name="Int. J. Syst. Evol. Microbiol.">
        <title>The Global Catalogue of Microorganisms (GCM) 10K type strain sequencing project: providing services to taxonomists for standard genome sequencing and annotation.</title>
        <authorList>
            <consortium name="The Broad Institute Genomics Platform"/>
            <consortium name="The Broad Institute Genome Sequencing Center for Infectious Disease"/>
            <person name="Wu L."/>
            <person name="Ma J."/>
        </authorList>
    </citation>
    <scope>NUCLEOTIDE SEQUENCE [LARGE SCALE GENOMIC DNA]</scope>
    <source>
        <strain evidence="4">JCM 17225</strain>
    </source>
</reference>
<keyword evidence="4" id="KW-1185">Reference proteome</keyword>
<evidence type="ECO:0000256" key="1">
    <source>
        <dbReference type="SAM" id="MobiDB-lite"/>
    </source>
</evidence>
<organism evidence="3 4">
    <name type="scientific">Hymenobacter glaciei</name>
    <dbReference type="NCBI Taxonomy" id="877209"/>
    <lineage>
        <taxon>Bacteria</taxon>
        <taxon>Pseudomonadati</taxon>
        <taxon>Bacteroidota</taxon>
        <taxon>Cytophagia</taxon>
        <taxon>Cytophagales</taxon>
        <taxon>Hymenobacteraceae</taxon>
        <taxon>Hymenobacter</taxon>
    </lineage>
</organism>
<evidence type="ECO:0000313" key="3">
    <source>
        <dbReference type="EMBL" id="GAA4047227.1"/>
    </source>
</evidence>
<evidence type="ECO:0000256" key="2">
    <source>
        <dbReference type="SAM" id="SignalP"/>
    </source>
</evidence>
<dbReference type="Proteomes" id="UP001501469">
    <property type="component" value="Unassembled WGS sequence"/>
</dbReference>
<accession>A0ABP7UMX7</accession>
<name>A0ABP7UMX7_9BACT</name>
<feature type="region of interest" description="Disordered" evidence="1">
    <location>
        <begin position="136"/>
        <end position="157"/>
    </location>
</feature>
<feature type="chain" id="PRO_5047398471" evidence="2">
    <location>
        <begin position="28"/>
        <end position="157"/>
    </location>
</feature>
<proteinExistence type="predicted"/>